<dbReference type="InterPro" id="IPR001876">
    <property type="entry name" value="Znf_RanBP2"/>
</dbReference>
<accession>J8QHU7</accession>
<keyword evidence="5" id="KW-0653">Protein transport</keyword>
<evidence type="ECO:0000256" key="6">
    <source>
        <dbReference type="SAM" id="MobiDB-lite"/>
    </source>
</evidence>
<gene>
    <name evidence="8" type="ORF">A1Q1_07451</name>
</gene>
<comment type="similarity">
    <text evidence="1 5">Belongs to the VPS36 family.</text>
</comment>
<comment type="caution">
    <text evidence="8">The sequence shown here is derived from an EMBL/GenBank/DDBJ whole genome shotgun (WGS) entry which is preliminary data.</text>
</comment>
<dbReference type="PANTHER" id="PTHR13128">
    <property type="entry name" value="VACUOLAR PROTEIN-SORTING-ASSOCIATED PROTEIN 36"/>
    <property type="match status" value="1"/>
</dbReference>
<dbReference type="InterPro" id="IPR021648">
    <property type="entry name" value="GLUE_dom"/>
</dbReference>
<dbReference type="EMBL" id="ALBS01000005">
    <property type="protein sequence ID" value="EJT53213.1"/>
    <property type="molecule type" value="Genomic_DNA"/>
</dbReference>
<feature type="compositionally biased region" description="Polar residues" evidence="6">
    <location>
        <begin position="133"/>
        <end position="148"/>
    </location>
</feature>
<feature type="domain" description="GLUE N-terminal" evidence="7">
    <location>
        <begin position="1"/>
        <end position="265"/>
    </location>
</feature>
<comment type="function">
    <text evidence="5">Component of the ESCRT-II complex (endosomal sorting complex required for transport II), which is required for multivesicular body (MVB) formation and sorting of endosomal cargo proteins into MVBs.</text>
</comment>
<evidence type="ECO:0000256" key="4">
    <source>
        <dbReference type="ARBA" id="ARBA00022833"/>
    </source>
</evidence>
<dbReference type="AlphaFoldDB" id="J8QHU7"/>
<dbReference type="InterPro" id="IPR040608">
    <property type="entry name" value="Snf8/Vps36"/>
</dbReference>
<evidence type="ECO:0000256" key="3">
    <source>
        <dbReference type="ARBA" id="ARBA00022771"/>
    </source>
</evidence>
<dbReference type="PANTHER" id="PTHR13128:SF12">
    <property type="entry name" value="VACUOLAR PROTEIN-SORTING-ASSOCIATED PROTEIN 36"/>
    <property type="match status" value="1"/>
</dbReference>
<dbReference type="GO" id="GO:0008270">
    <property type="term" value="F:zinc ion binding"/>
    <property type="evidence" value="ECO:0007669"/>
    <property type="project" value="UniProtKB-KW"/>
</dbReference>
<keyword evidence="4" id="KW-0862">Zinc</keyword>
<dbReference type="HOGENOM" id="CLU_015433_3_0_1"/>
<dbReference type="SUPFAM" id="SSF50729">
    <property type="entry name" value="PH domain-like"/>
    <property type="match status" value="2"/>
</dbReference>
<evidence type="ECO:0000313" key="9">
    <source>
        <dbReference type="Proteomes" id="UP000002748"/>
    </source>
</evidence>
<dbReference type="Proteomes" id="UP000002748">
    <property type="component" value="Unassembled WGS sequence"/>
</dbReference>
<dbReference type="GO" id="GO:0000814">
    <property type="term" value="C:ESCRT II complex"/>
    <property type="evidence" value="ECO:0007669"/>
    <property type="project" value="UniProtKB-UniRule"/>
</dbReference>
<dbReference type="GO" id="GO:0032266">
    <property type="term" value="F:phosphatidylinositol-3-phosphate binding"/>
    <property type="evidence" value="ECO:0007669"/>
    <property type="project" value="UniProtKB-UniRule"/>
</dbReference>
<keyword evidence="3" id="KW-0863">Zinc-finger</keyword>
<protein>
    <recommendedName>
        <fullName evidence="5">Vacuolar protein-sorting-associated protein 36</fullName>
    </recommendedName>
    <alternativeName>
        <fullName evidence="5">ESCRT-II complex subunit VPS36</fullName>
    </alternativeName>
</protein>
<evidence type="ECO:0000256" key="2">
    <source>
        <dbReference type="ARBA" id="ARBA00022723"/>
    </source>
</evidence>
<feature type="compositionally biased region" description="Low complexity" evidence="6">
    <location>
        <begin position="149"/>
        <end position="177"/>
    </location>
</feature>
<proteinExistence type="inferred from homology"/>
<dbReference type="GO" id="GO:0031902">
    <property type="term" value="C:late endosome membrane"/>
    <property type="evidence" value="ECO:0007669"/>
    <property type="project" value="UniProtKB-UniRule"/>
</dbReference>
<dbReference type="InterPro" id="IPR036388">
    <property type="entry name" value="WH-like_DNA-bd_sf"/>
</dbReference>
<dbReference type="VEuPathDB" id="FungiDB:A1Q1_07451"/>
<name>J8QHU7_TRIAS</name>
<keyword evidence="2" id="KW-0479">Metal-binding</keyword>
<dbReference type="InterPro" id="IPR011993">
    <property type="entry name" value="PH-like_dom_sf"/>
</dbReference>
<dbReference type="Gene3D" id="1.10.10.10">
    <property type="entry name" value="Winged helix-like DNA-binding domain superfamily/Winged helix DNA-binding domain"/>
    <property type="match status" value="1"/>
</dbReference>
<evidence type="ECO:0000313" key="8">
    <source>
        <dbReference type="EMBL" id="EJT53213.1"/>
    </source>
</evidence>
<dbReference type="Gene3D" id="6.10.140.260">
    <property type="match status" value="1"/>
</dbReference>
<keyword evidence="5" id="KW-0963">Cytoplasm</keyword>
<feature type="region of interest" description="Disordered" evidence="6">
    <location>
        <begin position="133"/>
        <end position="181"/>
    </location>
</feature>
<dbReference type="RefSeq" id="XP_014184252.1">
    <property type="nucleotide sequence ID" value="XM_014328777.1"/>
</dbReference>
<dbReference type="GO" id="GO:0043328">
    <property type="term" value="P:protein transport to vacuole involved in ubiquitin-dependent protein catabolic process via the multivesicular body sorting pathway"/>
    <property type="evidence" value="ECO:0007669"/>
    <property type="project" value="UniProtKB-UniRule"/>
</dbReference>
<reference evidence="8 9" key="1">
    <citation type="journal article" date="2012" name="Eukaryot. Cell">
        <title>Draft genome sequence of CBS 2479, the standard type strain of Trichosporon asahii.</title>
        <authorList>
            <person name="Yang R.Y."/>
            <person name="Li H.T."/>
            <person name="Zhu H."/>
            <person name="Zhou G.P."/>
            <person name="Wang M."/>
            <person name="Wang L."/>
        </authorList>
    </citation>
    <scope>NUCLEOTIDE SEQUENCE [LARGE SCALE GENOMIC DNA]</scope>
    <source>
        <strain evidence="9">ATCC 90039 / CBS 2479 / JCM 2466 / KCTC 7840 / NCYC 2677 / UAMH 7654</strain>
    </source>
</reference>
<dbReference type="GO" id="GO:0043130">
    <property type="term" value="F:ubiquitin binding"/>
    <property type="evidence" value="ECO:0007669"/>
    <property type="project" value="UniProtKB-UniRule"/>
</dbReference>
<dbReference type="OrthoDB" id="271448at2759"/>
<evidence type="ECO:0000259" key="7">
    <source>
        <dbReference type="PROSITE" id="PS51495"/>
    </source>
</evidence>
<dbReference type="Pfam" id="PF04157">
    <property type="entry name" value="EAP30"/>
    <property type="match status" value="1"/>
</dbReference>
<dbReference type="Gene3D" id="2.30.29.30">
    <property type="entry name" value="Pleckstrin-homology domain (PH domain)/Phosphotyrosine-binding domain (PTB)"/>
    <property type="match status" value="1"/>
</dbReference>
<keyword evidence="5" id="KW-0813">Transport</keyword>
<dbReference type="PROSITE" id="PS51495">
    <property type="entry name" value="GLUE"/>
    <property type="match status" value="1"/>
</dbReference>
<comment type="subunit">
    <text evidence="5">Component of the endosomal sorting complex required for transport II (ESCRT-II).</text>
</comment>
<dbReference type="InterPro" id="IPR037855">
    <property type="entry name" value="Vps36"/>
</dbReference>
<evidence type="ECO:0000256" key="5">
    <source>
        <dbReference type="RuleBase" id="RU367095"/>
    </source>
</evidence>
<sequence>MKADNSNSKVGTYQSLTFHLTTHRLLLVPSADSPNASPLQAPLSSVRQTEFYTGFMRSSPKITLYLGRGPVAKSASAIPELEPETGRESPAEVGSWTCGVCGFANPLPAGVTLGLESKCALCGVGWSVGRTLTPSGSKAGSEAASRTGTPAPSSIAPTPARAGTPASSAGTGTPAAAPKEEKGKQVACPACTFLNHPSMSQCEICGTPLRKRTTSTTNGAAEGGDSMEKHDVVRLSFRKGGAADAYKRLKGVLGDKAWERAPLSTVTKDGDKSGAGIDAIMRNITLSARQADGHVQSAFRDLEVMMVRAGEMVQLAQSLEAKLAAAGHGTEEEETLVRSSLVKMGLPAPALTSDMVKDERAYLDGLAKELGALLTGGGAKGKAGLMLEPGHGVLALDTVWGVWMRVRGLALLPPSTLTLLLDLLPHHTRPTIRKMQLPSGLLVLYAPNYDPEAWRRRLIHRLREEPPSPSPEEIEAVEEVEMIKGLSPLEICAVEGVPLGLGEELTELAARKGGIVRDDQARGGRWYADLISEWPLGQIT</sequence>
<keyword evidence="5" id="KW-0967">Endosome</keyword>
<evidence type="ECO:0000256" key="1">
    <source>
        <dbReference type="ARBA" id="ARBA00009697"/>
    </source>
</evidence>
<comment type="subcellular location">
    <subcellularLocation>
        <location evidence="5">Cytoplasm</location>
    </subcellularLocation>
    <subcellularLocation>
        <location evidence="5">Endosome</location>
    </subcellularLocation>
</comment>
<organism evidence="8 9">
    <name type="scientific">Trichosporon asahii var. asahii (strain ATCC 90039 / CBS 2479 / JCM 2466 / KCTC 7840 / NBRC 103889/ NCYC 2677 / UAMH 7654)</name>
    <name type="common">Yeast</name>
    <dbReference type="NCBI Taxonomy" id="1186058"/>
    <lineage>
        <taxon>Eukaryota</taxon>
        <taxon>Fungi</taxon>
        <taxon>Dikarya</taxon>
        <taxon>Basidiomycota</taxon>
        <taxon>Agaricomycotina</taxon>
        <taxon>Tremellomycetes</taxon>
        <taxon>Trichosporonales</taxon>
        <taxon>Trichosporonaceae</taxon>
        <taxon>Trichosporon</taxon>
    </lineage>
</organism>
<dbReference type="GeneID" id="25990963"/>
<dbReference type="KEGG" id="tasa:A1Q1_07451"/>
<dbReference type="Gene3D" id="2.30.30.380">
    <property type="entry name" value="Zn-finger domain of Sec23/24"/>
    <property type="match status" value="1"/>
</dbReference>
<dbReference type="SMART" id="SM00547">
    <property type="entry name" value="ZnF_RBZ"/>
    <property type="match status" value="2"/>
</dbReference>